<comment type="caution">
    <text evidence="7">The sequence shown here is derived from an EMBL/GenBank/DDBJ whole genome shotgun (WGS) entry which is preliminary data.</text>
</comment>
<evidence type="ECO:0000259" key="6">
    <source>
        <dbReference type="PROSITE" id="PS50921"/>
    </source>
</evidence>
<dbReference type="InterPro" id="IPR011006">
    <property type="entry name" value="CheY-like_superfamily"/>
</dbReference>
<dbReference type="PROSITE" id="PS50921">
    <property type="entry name" value="ANTAR"/>
    <property type="match status" value="1"/>
</dbReference>
<keyword evidence="8" id="KW-1185">Reference proteome</keyword>
<dbReference type="Gene3D" id="1.10.10.10">
    <property type="entry name" value="Winged helix-like DNA-binding domain superfamily/Winged helix DNA-binding domain"/>
    <property type="match status" value="1"/>
</dbReference>
<evidence type="ECO:0000256" key="5">
    <source>
        <dbReference type="SAM" id="MobiDB-lite"/>
    </source>
</evidence>
<protein>
    <recommendedName>
        <fullName evidence="6">ANTAR domain-containing protein</fullName>
    </recommendedName>
</protein>
<dbReference type="Gene3D" id="3.30.450.40">
    <property type="match status" value="1"/>
</dbReference>
<dbReference type="InterPro" id="IPR029016">
    <property type="entry name" value="GAF-like_dom_sf"/>
</dbReference>
<evidence type="ECO:0000256" key="4">
    <source>
        <dbReference type="ARBA" id="ARBA00023163"/>
    </source>
</evidence>
<dbReference type="InterPro" id="IPR005561">
    <property type="entry name" value="ANTAR"/>
</dbReference>
<proteinExistence type="predicted"/>
<gene>
    <name evidence="7" type="ORF">GS4_16_01210</name>
</gene>
<dbReference type="GO" id="GO:0016301">
    <property type="term" value="F:kinase activity"/>
    <property type="evidence" value="ECO:0007669"/>
    <property type="project" value="UniProtKB-KW"/>
</dbReference>
<dbReference type="STRING" id="1223545.GS4_16_01210"/>
<sequence>MSPTTPSSCCRQSITPQSPSFAGRNDRTAPPPNSTRLLLPDLSRRFDALQHEHGDGPCFDAIWQQHTVRIDDFTSDTRWPALAAAVVAETPIRSTLSIQLFTAERELDALTLHSQTAASFDADLEDIATVLAAHAAIAFSAARRGQQFHSALATRDIIGQAKGMLMERYDISAFGAFDMLRRLSQETNTPVVEVAEQLVQVDHPE</sequence>
<keyword evidence="2" id="KW-0418">Kinase</keyword>
<organism evidence="7 8">
    <name type="scientific">Gordonia soli NBRC 108243</name>
    <dbReference type="NCBI Taxonomy" id="1223545"/>
    <lineage>
        <taxon>Bacteria</taxon>
        <taxon>Bacillati</taxon>
        <taxon>Actinomycetota</taxon>
        <taxon>Actinomycetes</taxon>
        <taxon>Mycobacteriales</taxon>
        <taxon>Gordoniaceae</taxon>
        <taxon>Gordonia</taxon>
    </lineage>
</organism>
<dbReference type="eggNOG" id="COG2203">
    <property type="taxonomic scope" value="Bacteria"/>
</dbReference>
<keyword evidence="1" id="KW-0808">Transferase</keyword>
<feature type="region of interest" description="Disordered" evidence="5">
    <location>
        <begin position="1"/>
        <end position="37"/>
    </location>
</feature>
<feature type="compositionally biased region" description="Polar residues" evidence="5">
    <location>
        <begin position="1"/>
        <end position="20"/>
    </location>
</feature>
<reference evidence="7 8" key="1">
    <citation type="submission" date="2013-01" db="EMBL/GenBank/DDBJ databases">
        <title>Whole genome shotgun sequence of Gordonia soli NBRC 108243.</title>
        <authorList>
            <person name="Isaki-Nakamura S."/>
            <person name="Hosoyama A."/>
            <person name="Tsuchikane K."/>
            <person name="Ando Y."/>
            <person name="Baba S."/>
            <person name="Ohji S."/>
            <person name="Hamada M."/>
            <person name="Tamura T."/>
            <person name="Yamazoe A."/>
            <person name="Yamazaki S."/>
            <person name="Fujita N."/>
        </authorList>
    </citation>
    <scope>NUCLEOTIDE SEQUENCE [LARGE SCALE GENOMIC DNA]</scope>
    <source>
        <strain evidence="7 8">NBRC 108243</strain>
    </source>
</reference>
<keyword evidence="4" id="KW-0804">Transcription</keyword>
<keyword evidence="3" id="KW-0805">Transcription regulation</keyword>
<dbReference type="Pfam" id="PF03861">
    <property type="entry name" value="ANTAR"/>
    <property type="match status" value="1"/>
</dbReference>
<evidence type="ECO:0000313" key="8">
    <source>
        <dbReference type="Proteomes" id="UP000011666"/>
    </source>
</evidence>
<dbReference type="RefSeq" id="WP_007620859.1">
    <property type="nucleotide sequence ID" value="NZ_BANX01000016.1"/>
</dbReference>
<evidence type="ECO:0000256" key="3">
    <source>
        <dbReference type="ARBA" id="ARBA00023015"/>
    </source>
</evidence>
<dbReference type="GO" id="GO:0003723">
    <property type="term" value="F:RNA binding"/>
    <property type="evidence" value="ECO:0007669"/>
    <property type="project" value="InterPro"/>
</dbReference>
<evidence type="ECO:0000313" key="7">
    <source>
        <dbReference type="EMBL" id="GAC68590.1"/>
    </source>
</evidence>
<evidence type="ECO:0000256" key="2">
    <source>
        <dbReference type="ARBA" id="ARBA00022777"/>
    </source>
</evidence>
<dbReference type="SMART" id="SM01012">
    <property type="entry name" value="ANTAR"/>
    <property type="match status" value="1"/>
</dbReference>
<dbReference type="Proteomes" id="UP000011666">
    <property type="component" value="Unassembled WGS sequence"/>
</dbReference>
<dbReference type="EMBL" id="BANX01000016">
    <property type="protein sequence ID" value="GAC68590.1"/>
    <property type="molecule type" value="Genomic_DNA"/>
</dbReference>
<dbReference type="InterPro" id="IPR003018">
    <property type="entry name" value="GAF"/>
</dbReference>
<evidence type="ECO:0000256" key="1">
    <source>
        <dbReference type="ARBA" id="ARBA00022679"/>
    </source>
</evidence>
<dbReference type="SUPFAM" id="SSF55781">
    <property type="entry name" value="GAF domain-like"/>
    <property type="match status" value="1"/>
</dbReference>
<accession>M0QIX9</accession>
<dbReference type="AlphaFoldDB" id="M0QIX9"/>
<dbReference type="InterPro" id="IPR036388">
    <property type="entry name" value="WH-like_DNA-bd_sf"/>
</dbReference>
<dbReference type="Pfam" id="PF13185">
    <property type="entry name" value="GAF_2"/>
    <property type="match status" value="1"/>
</dbReference>
<dbReference type="SUPFAM" id="SSF52172">
    <property type="entry name" value="CheY-like"/>
    <property type="match status" value="1"/>
</dbReference>
<name>M0QIX9_9ACTN</name>
<feature type="domain" description="ANTAR" evidence="6">
    <location>
        <begin position="138"/>
        <end position="199"/>
    </location>
</feature>